<dbReference type="STRING" id="519442.Huta_2113"/>
<dbReference type="PANTHER" id="PTHR11353">
    <property type="entry name" value="CHAPERONIN"/>
    <property type="match status" value="1"/>
</dbReference>
<dbReference type="SUPFAM" id="SSF52029">
    <property type="entry name" value="GroEL apical domain-like"/>
    <property type="match status" value="1"/>
</dbReference>
<dbReference type="SUPFAM" id="SSF48592">
    <property type="entry name" value="GroEL equatorial domain-like"/>
    <property type="match status" value="1"/>
</dbReference>
<dbReference type="NCBIfam" id="NF041082">
    <property type="entry name" value="thermosome_alpha"/>
    <property type="match status" value="1"/>
</dbReference>
<proteinExistence type="inferred from homology"/>
<dbReference type="InterPro" id="IPR027409">
    <property type="entry name" value="GroEL-like_apical_dom_sf"/>
</dbReference>
<keyword evidence="8" id="KW-1185">Reference proteome</keyword>
<dbReference type="HOGENOM" id="CLU_008891_7_3_2"/>
<evidence type="ECO:0000256" key="1">
    <source>
        <dbReference type="ARBA" id="ARBA00008020"/>
    </source>
</evidence>
<evidence type="ECO:0000256" key="2">
    <source>
        <dbReference type="ARBA" id="ARBA00022741"/>
    </source>
</evidence>
<dbReference type="AlphaFoldDB" id="C7NU35"/>
<dbReference type="Gene3D" id="3.50.7.10">
    <property type="entry name" value="GroEL"/>
    <property type="match status" value="1"/>
</dbReference>
<keyword evidence="3 5" id="KW-0067">ATP-binding</keyword>
<dbReference type="PROSITE" id="PS00995">
    <property type="entry name" value="TCP1_3"/>
    <property type="match status" value="1"/>
</dbReference>
<dbReference type="SUPFAM" id="SSF54849">
    <property type="entry name" value="GroEL-intermediate domain like"/>
    <property type="match status" value="1"/>
</dbReference>
<dbReference type="GO" id="GO:0005524">
    <property type="term" value="F:ATP binding"/>
    <property type="evidence" value="ECO:0007669"/>
    <property type="project" value="UniProtKB-KW"/>
</dbReference>
<accession>C7NU35</accession>
<dbReference type="PROSITE" id="PS00750">
    <property type="entry name" value="TCP1_1"/>
    <property type="match status" value="1"/>
</dbReference>
<dbReference type="InterPro" id="IPR054827">
    <property type="entry name" value="thermosome_alpha"/>
</dbReference>
<dbReference type="InterPro" id="IPR002194">
    <property type="entry name" value="Chaperonin_TCP-1_CS"/>
</dbReference>
<sequence>MAQQAGDPTLSVLSEESQRIDGKDARSMNLTAARAMGEAVRTTLGPRGMDKMLVDSTGDTVVTNDGVTILDEMEVEHPAANMVVEVAQSQEQEVGDGTTSAVILTSALLDAAEDLLENDVHPTTITAGFEQAGDHVASVLDDLAIDLDAEDTETLEAIASTAMTGKGAESEKDHLTTLVVDAIRAAVQADGTVDRDAVTIKTFAGSNLADSRLIEGVTVSKNPPHDAMPTDLAEADVLVYEGEIEVPELETATETRVSDFEEVTEYLDQEQAAIQEDVEAILETGADVLITEGGIDDPAQKLLAEADILALRRVDDEDRRRLAEATGASRISDLEAATPEDLGRAGEVGQERVRMPLWRGDARPERITSFTDVDSVAGTIVLRGGTEHVVDEVERALEDSLDVLAAAIEDGEILPGAGAVEIELALALEDAADGVSGREQLAVEAFADALDISPRTLAENAGHSPIDALVDLRARHTDGEVSAGIDAESGELIDAAAEGIVEPRRVKATAFDAAIEAARTILRIDDVVSAGDLSTSGDDDGGAPGM</sequence>
<dbReference type="PRINTS" id="PR00304">
    <property type="entry name" value="TCOMPLEXTCP1"/>
</dbReference>
<dbReference type="GO" id="GO:0140662">
    <property type="term" value="F:ATP-dependent protein folding chaperone"/>
    <property type="evidence" value="ECO:0007669"/>
    <property type="project" value="InterPro"/>
</dbReference>
<reference evidence="7 8" key="1">
    <citation type="journal article" date="2009" name="Stand. Genomic Sci.">
        <title>Complete genome sequence of Halorhabdus utahensis type strain (AX-2).</title>
        <authorList>
            <person name="Anderson I."/>
            <person name="Tindall B.J."/>
            <person name="Pomrenke H."/>
            <person name="Goker M."/>
            <person name="Lapidus A."/>
            <person name="Nolan M."/>
            <person name="Copeland A."/>
            <person name="Glavina Del Rio T."/>
            <person name="Chen F."/>
            <person name="Tice H."/>
            <person name="Cheng J.F."/>
            <person name="Lucas S."/>
            <person name="Chertkov O."/>
            <person name="Bruce D."/>
            <person name="Brettin T."/>
            <person name="Detter J.C."/>
            <person name="Han C."/>
            <person name="Goodwin L."/>
            <person name="Land M."/>
            <person name="Hauser L."/>
            <person name="Chang Y.J."/>
            <person name="Jeffries C.D."/>
            <person name="Pitluck S."/>
            <person name="Pati A."/>
            <person name="Mavromatis K."/>
            <person name="Ivanova N."/>
            <person name="Ovchinnikova G."/>
            <person name="Chen A."/>
            <person name="Palaniappan K."/>
            <person name="Chain P."/>
            <person name="Rohde M."/>
            <person name="Bristow J."/>
            <person name="Eisen J.A."/>
            <person name="Markowitz V."/>
            <person name="Hugenholtz P."/>
            <person name="Kyrpides N.C."/>
            <person name="Klenk H.P."/>
        </authorList>
    </citation>
    <scope>NUCLEOTIDE SEQUENCE [LARGE SCALE GENOMIC DNA]</scope>
    <source>
        <strain evidence="8">DSM 12940 / JCM 11049 / AX-2</strain>
    </source>
</reference>
<keyword evidence="4 5" id="KW-0143">Chaperone</keyword>
<name>C7NU35_HALUD</name>
<dbReference type="Pfam" id="PF00118">
    <property type="entry name" value="Cpn60_TCP1"/>
    <property type="match status" value="1"/>
</dbReference>
<keyword evidence="2 5" id="KW-0547">Nucleotide-binding</keyword>
<evidence type="ECO:0000256" key="4">
    <source>
        <dbReference type="ARBA" id="ARBA00023186"/>
    </source>
</evidence>
<dbReference type="PROSITE" id="PS00751">
    <property type="entry name" value="TCP1_2"/>
    <property type="match status" value="1"/>
</dbReference>
<dbReference type="OrthoDB" id="377082at2157"/>
<evidence type="ECO:0000313" key="8">
    <source>
        <dbReference type="Proteomes" id="UP000002071"/>
    </source>
</evidence>
<organism evidence="7 8">
    <name type="scientific">Halorhabdus utahensis (strain DSM 12940 / JCM 11049 / AX-2)</name>
    <dbReference type="NCBI Taxonomy" id="519442"/>
    <lineage>
        <taxon>Archaea</taxon>
        <taxon>Methanobacteriati</taxon>
        <taxon>Methanobacteriota</taxon>
        <taxon>Stenosarchaea group</taxon>
        <taxon>Halobacteria</taxon>
        <taxon>Halobacteriales</taxon>
        <taxon>Haloarculaceae</taxon>
        <taxon>Halorhabdus</taxon>
    </lineage>
</organism>
<dbReference type="Gene3D" id="3.30.260.10">
    <property type="entry name" value="TCP-1-like chaperonin intermediate domain"/>
    <property type="match status" value="1"/>
</dbReference>
<dbReference type="GO" id="GO:0016887">
    <property type="term" value="F:ATP hydrolysis activity"/>
    <property type="evidence" value="ECO:0007669"/>
    <property type="project" value="InterPro"/>
</dbReference>
<evidence type="ECO:0000313" key="7">
    <source>
        <dbReference type="EMBL" id="ACV12280.1"/>
    </source>
</evidence>
<dbReference type="InterPro" id="IPR053374">
    <property type="entry name" value="TCP-1_chaperonin"/>
</dbReference>
<dbReference type="NCBIfam" id="NF041083">
    <property type="entry name" value="thermosome_beta"/>
    <property type="match status" value="1"/>
</dbReference>
<dbReference type="InterPro" id="IPR027410">
    <property type="entry name" value="TCP-1-like_intermed_sf"/>
</dbReference>
<feature type="region of interest" description="Disordered" evidence="6">
    <location>
        <begin position="1"/>
        <end position="25"/>
    </location>
</feature>
<dbReference type="InterPro" id="IPR017998">
    <property type="entry name" value="Chaperone_TCP-1"/>
</dbReference>
<comment type="similarity">
    <text evidence="1 5">Belongs to the TCP-1 chaperonin family.</text>
</comment>
<dbReference type="eggNOG" id="arCOG01257">
    <property type="taxonomic scope" value="Archaea"/>
</dbReference>
<dbReference type="EMBL" id="CP001687">
    <property type="protein sequence ID" value="ACV12280.1"/>
    <property type="molecule type" value="Genomic_DNA"/>
</dbReference>
<dbReference type="InterPro" id="IPR027413">
    <property type="entry name" value="GROEL-like_equatorial_sf"/>
</dbReference>
<dbReference type="RefSeq" id="WP_015789851.1">
    <property type="nucleotide sequence ID" value="NC_013158.1"/>
</dbReference>
<dbReference type="Proteomes" id="UP000002071">
    <property type="component" value="Chromosome"/>
</dbReference>
<evidence type="ECO:0000256" key="6">
    <source>
        <dbReference type="SAM" id="MobiDB-lite"/>
    </source>
</evidence>
<evidence type="ECO:0000256" key="3">
    <source>
        <dbReference type="ARBA" id="ARBA00022840"/>
    </source>
</evidence>
<evidence type="ECO:0000256" key="5">
    <source>
        <dbReference type="RuleBase" id="RU004187"/>
    </source>
</evidence>
<feature type="compositionally biased region" description="Basic and acidic residues" evidence="6">
    <location>
        <begin position="16"/>
        <end position="25"/>
    </location>
</feature>
<dbReference type="KEGG" id="hut:Huta_2113"/>
<protein>
    <submittedName>
        <fullName evidence="7">Chaperonin Cpn60/TCP-1</fullName>
    </submittedName>
</protein>
<dbReference type="GO" id="GO:0051082">
    <property type="term" value="F:unfolded protein binding"/>
    <property type="evidence" value="ECO:0007669"/>
    <property type="project" value="InterPro"/>
</dbReference>
<gene>
    <name evidence="7" type="ordered locus">Huta_2113</name>
</gene>
<dbReference type="GeneID" id="8384407"/>
<dbReference type="InterPro" id="IPR002423">
    <property type="entry name" value="Cpn60/GroEL/TCP-1"/>
</dbReference>
<dbReference type="Gene3D" id="1.10.560.10">
    <property type="entry name" value="GroEL-like equatorial domain"/>
    <property type="match status" value="1"/>
</dbReference>